<evidence type="ECO:0000259" key="3">
    <source>
        <dbReference type="PROSITE" id="PS50222"/>
    </source>
</evidence>
<dbReference type="Proteomes" id="UP000626109">
    <property type="component" value="Unassembled WGS sequence"/>
</dbReference>
<organism evidence="4 5">
    <name type="scientific">Polarella glacialis</name>
    <name type="common">Dinoflagellate</name>
    <dbReference type="NCBI Taxonomy" id="89957"/>
    <lineage>
        <taxon>Eukaryota</taxon>
        <taxon>Sar</taxon>
        <taxon>Alveolata</taxon>
        <taxon>Dinophyceae</taxon>
        <taxon>Suessiales</taxon>
        <taxon>Suessiaceae</taxon>
        <taxon>Polarella</taxon>
    </lineage>
</organism>
<reference evidence="4" key="1">
    <citation type="submission" date="2021-02" db="EMBL/GenBank/DDBJ databases">
        <authorList>
            <person name="Dougan E. K."/>
            <person name="Rhodes N."/>
            <person name="Thang M."/>
            <person name="Chan C."/>
        </authorList>
    </citation>
    <scope>NUCLEOTIDE SEQUENCE</scope>
</reference>
<protein>
    <recommendedName>
        <fullName evidence="3">EF-hand domain-containing protein</fullName>
    </recommendedName>
</protein>
<dbReference type="SMART" id="SM00054">
    <property type="entry name" value="EFh"/>
    <property type="match status" value="2"/>
</dbReference>
<keyword evidence="2" id="KW-1133">Transmembrane helix</keyword>
<dbReference type="EMBL" id="CAJNNW010011467">
    <property type="protein sequence ID" value="CAE8653231.1"/>
    <property type="molecule type" value="Genomic_DNA"/>
</dbReference>
<dbReference type="InterPro" id="IPR011992">
    <property type="entry name" value="EF-hand-dom_pair"/>
</dbReference>
<sequence length="185" mass="20493">VCDHEFAAADKDGSGDLEVSEVVDLVFKICESMSIKMPQREKVAQLVQVCDKSKDGSLQLNEFRAAFKAVLKSCVHEAEVEGATTTTTTTTTEEVEGTTTTTTMTTTTIQEVEVPQPIPEAEPLPKQPAREELELRFSRRWSHSLRVYATLNVAIGFLFLFFKPSRLDALKNSCASLDAFKNACR</sequence>
<feature type="domain" description="EF-hand" evidence="3">
    <location>
        <begin position="1"/>
        <end position="32"/>
    </location>
</feature>
<feature type="domain" description="EF-hand" evidence="3">
    <location>
        <begin position="38"/>
        <end position="73"/>
    </location>
</feature>
<dbReference type="SUPFAM" id="SSF47473">
    <property type="entry name" value="EF-hand"/>
    <property type="match status" value="1"/>
</dbReference>
<dbReference type="Gene3D" id="1.10.238.10">
    <property type="entry name" value="EF-hand"/>
    <property type="match status" value="1"/>
</dbReference>
<evidence type="ECO:0000256" key="1">
    <source>
        <dbReference type="ARBA" id="ARBA00022837"/>
    </source>
</evidence>
<dbReference type="Pfam" id="PF13499">
    <property type="entry name" value="EF-hand_7"/>
    <property type="match status" value="1"/>
</dbReference>
<feature type="non-terminal residue" evidence="4">
    <location>
        <position position="1"/>
    </location>
</feature>
<evidence type="ECO:0000313" key="5">
    <source>
        <dbReference type="Proteomes" id="UP000626109"/>
    </source>
</evidence>
<keyword evidence="2" id="KW-0472">Membrane</keyword>
<evidence type="ECO:0000256" key="2">
    <source>
        <dbReference type="SAM" id="Phobius"/>
    </source>
</evidence>
<proteinExistence type="predicted"/>
<name>A0A813IN28_POLGL</name>
<keyword evidence="1" id="KW-0106">Calcium</keyword>
<gene>
    <name evidence="4" type="ORF">PGLA2088_LOCUS10251</name>
</gene>
<dbReference type="AlphaFoldDB" id="A0A813IN28"/>
<dbReference type="PROSITE" id="PS50222">
    <property type="entry name" value="EF_HAND_2"/>
    <property type="match status" value="2"/>
</dbReference>
<accession>A0A813IN28</accession>
<evidence type="ECO:0000313" key="4">
    <source>
        <dbReference type="EMBL" id="CAE8653231.1"/>
    </source>
</evidence>
<dbReference type="GO" id="GO:0005509">
    <property type="term" value="F:calcium ion binding"/>
    <property type="evidence" value="ECO:0007669"/>
    <property type="project" value="InterPro"/>
</dbReference>
<dbReference type="PROSITE" id="PS00018">
    <property type="entry name" value="EF_HAND_1"/>
    <property type="match status" value="2"/>
</dbReference>
<comment type="caution">
    <text evidence="4">The sequence shown here is derived from an EMBL/GenBank/DDBJ whole genome shotgun (WGS) entry which is preliminary data.</text>
</comment>
<dbReference type="InterPro" id="IPR002048">
    <property type="entry name" value="EF_hand_dom"/>
</dbReference>
<feature type="transmembrane region" description="Helical" evidence="2">
    <location>
        <begin position="145"/>
        <end position="162"/>
    </location>
</feature>
<dbReference type="InterPro" id="IPR018247">
    <property type="entry name" value="EF_Hand_1_Ca_BS"/>
</dbReference>
<keyword evidence="2" id="KW-0812">Transmembrane</keyword>